<accession>A0ABX2BVU4</accession>
<protein>
    <submittedName>
        <fullName evidence="2">Cold-shock protein</fullName>
    </submittedName>
</protein>
<evidence type="ECO:0000313" key="2">
    <source>
        <dbReference type="EMBL" id="NPT44992.1"/>
    </source>
</evidence>
<dbReference type="RefSeq" id="WP_172315330.1">
    <property type="nucleotide sequence ID" value="NZ_WOEY01000109.1"/>
</dbReference>
<organism evidence="2 3">
    <name type="scientific">Paraburkholderia solitsugae</name>
    <dbReference type="NCBI Taxonomy" id="2675748"/>
    <lineage>
        <taxon>Bacteria</taxon>
        <taxon>Pseudomonadati</taxon>
        <taxon>Pseudomonadota</taxon>
        <taxon>Betaproteobacteria</taxon>
        <taxon>Burkholderiales</taxon>
        <taxon>Burkholderiaceae</taxon>
        <taxon>Paraburkholderia</taxon>
    </lineage>
</organism>
<gene>
    <name evidence="2" type="ORF">GNZ12_27470</name>
</gene>
<dbReference type="InterPro" id="IPR007076">
    <property type="entry name" value="TfoX_N"/>
</dbReference>
<comment type="caution">
    <text evidence="2">The sequence shown here is derived from an EMBL/GenBank/DDBJ whole genome shotgun (WGS) entry which is preliminary data.</text>
</comment>
<reference evidence="2 3" key="1">
    <citation type="submission" date="2019-11" db="EMBL/GenBank/DDBJ databases">
        <title>Metabolism of dissolved organic matter in forest soils.</title>
        <authorList>
            <person name="Cyle K.T."/>
            <person name="Wilhelm R.C."/>
            <person name="Martinez C.E."/>
        </authorList>
    </citation>
    <scope>NUCLEOTIDE SEQUENCE [LARGE SCALE GENOMIC DNA]</scope>
    <source>
        <strain evidence="2 3">1N</strain>
    </source>
</reference>
<dbReference type="SUPFAM" id="SSF159894">
    <property type="entry name" value="YgaC/TfoX-N like"/>
    <property type="match status" value="1"/>
</dbReference>
<dbReference type="EMBL" id="WOEY01000109">
    <property type="protein sequence ID" value="NPT44992.1"/>
    <property type="molecule type" value="Genomic_DNA"/>
</dbReference>
<proteinExistence type="predicted"/>
<evidence type="ECO:0000259" key="1">
    <source>
        <dbReference type="Pfam" id="PF04993"/>
    </source>
</evidence>
<keyword evidence="3" id="KW-1185">Reference proteome</keyword>
<feature type="domain" description="TfoX N-terminal" evidence="1">
    <location>
        <begin position="16"/>
        <end position="101"/>
    </location>
</feature>
<dbReference type="Pfam" id="PF04993">
    <property type="entry name" value="TfoX_N"/>
    <property type="match status" value="1"/>
</dbReference>
<sequence>MTRDRGLEEILNDELMSEPDLKEKAMFGGWAWLVNGNLLCGARDDGMLVRLGKDNDGWALQIAGIVPMVSRGRQMHGWVRVAPEVYGNDVLRRKLLESALTFVRSLPTK</sequence>
<name>A0ABX2BVU4_9BURK</name>
<dbReference type="Proteomes" id="UP000652198">
    <property type="component" value="Unassembled WGS sequence"/>
</dbReference>
<evidence type="ECO:0000313" key="3">
    <source>
        <dbReference type="Proteomes" id="UP000652198"/>
    </source>
</evidence>